<dbReference type="GeneID" id="90980336"/>
<evidence type="ECO:0000313" key="1">
    <source>
        <dbReference type="EMBL" id="KAF4478356.1"/>
    </source>
</evidence>
<sequence>MDGSDARISLRAVRENGGEPDVVSQNAGWSITSAEERVWNGLYLLSSFPPLLHIRSRLGKFSAPSWLSFIYDNRYHVQRACPVLCGGAEEESWLACPLSGVFDATSGQGSSDRPYG</sequence>
<protein>
    <submittedName>
        <fullName evidence="1">Uncharacterized protein</fullName>
    </submittedName>
</protein>
<keyword evidence="2" id="KW-1185">Reference proteome</keyword>
<dbReference type="RefSeq" id="XP_066007809.1">
    <property type="nucleotide sequence ID" value="XM_066153002.1"/>
</dbReference>
<comment type="caution">
    <text evidence="1">The sequence shown here is derived from an EMBL/GenBank/DDBJ whole genome shotgun (WGS) entry which is preliminary data.</text>
</comment>
<evidence type="ECO:0000313" key="2">
    <source>
        <dbReference type="Proteomes" id="UP000011096"/>
    </source>
</evidence>
<dbReference type="EMBL" id="ANPB02000008">
    <property type="protein sequence ID" value="KAF4478356.1"/>
    <property type="molecule type" value="Genomic_DNA"/>
</dbReference>
<dbReference type="InParanoid" id="A0A7J6IRM4"/>
<name>A0A7J6IRM4_COLFN</name>
<reference evidence="1 2" key="1">
    <citation type="submission" date="2012-08" db="EMBL/GenBank/DDBJ databases">
        <authorList>
            <person name="Gan P.H.P."/>
            <person name="Ikeda K."/>
            <person name="Irieda H."/>
            <person name="Narusaka M."/>
            <person name="O'Connell R.J."/>
            <person name="Narusaka Y."/>
            <person name="Takano Y."/>
            <person name="Kubo Y."/>
            <person name="Shirasu K."/>
        </authorList>
    </citation>
    <scope>NUCLEOTIDE SEQUENCE [LARGE SCALE GENOMIC DNA]</scope>
    <source>
        <strain evidence="1 2">Nara gc5</strain>
    </source>
</reference>
<reference evidence="1 2" key="2">
    <citation type="submission" date="2020-04" db="EMBL/GenBank/DDBJ databases">
        <title>Genome sequencing and assembly of multiple isolates from the Colletotrichum gloeosporioides species complex.</title>
        <authorList>
            <person name="Gan P."/>
            <person name="Shirasu K."/>
        </authorList>
    </citation>
    <scope>NUCLEOTIDE SEQUENCE [LARGE SCALE GENOMIC DNA]</scope>
    <source>
        <strain evidence="1 2">Nara gc5</strain>
    </source>
</reference>
<dbReference type="AlphaFoldDB" id="A0A7J6IRM4"/>
<gene>
    <name evidence="1" type="ORF">CGGC5_v013875</name>
</gene>
<dbReference type="Proteomes" id="UP000011096">
    <property type="component" value="Unassembled WGS sequence"/>
</dbReference>
<proteinExistence type="predicted"/>
<organism evidence="1 2">
    <name type="scientific">Colletotrichum fructicola (strain Nara gc5)</name>
    <name type="common">Anthracnose fungus</name>
    <name type="synonym">Colletotrichum gloeosporioides (strain Nara gc5)</name>
    <dbReference type="NCBI Taxonomy" id="1213859"/>
    <lineage>
        <taxon>Eukaryota</taxon>
        <taxon>Fungi</taxon>
        <taxon>Dikarya</taxon>
        <taxon>Ascomycota</taxon>
        <taxon>Pezizomycotina</taxon>
        <taxon>Sordariomycetes</taxon>
        <taxon>Hypocreomycetidae</taxon>
        <taxon>Glomerellales</taxon>
        <taxon>Glomerellaceae</taxon>
        <taxon>Colletotrichum</taxon>
        <taxon>Colletotrichum gloeosporioides species complex</taxon>
    </lineage>
</organism>
<accession>A0A7J6IRM4</accession>